<organism evidence="2 3">
    <name type="scientific">Brassica campestris</name>
    <name type="common">Field mustard</name>
    <dbReference type="NCBI Taxonomy" id="3711"/>
    <lineage>
        <taxon>Eukaryota</taxon>
        <taxon>Viridiplantae</taxon>
        <taxon>Streptophyta</taxon>
        <taxon>Embryophyta</taxon>
        <taxon>Tracheophyta</taxon>
        <taxon>Spermatophyta</taxon>
        <taxon>Magnoliopsida</taxon>
        <taxon>eudicotyledons</taxon>
        <taxon>Gunneridae</taxon>
        <taxon>Pentapetalae</taxon>
        <taxon>rosids</taxon>
        <taxon>malvids</taxon>
        <taxon>Brassicales</taxon>
        <taxon>Brassicaceae</taxon>
        <taxon>Brassiceae</taxon>
        <taxon>Brassica</taxon>
    </lineage>
</organism>
<evidence type="ECO:0000313" key="3">
    <source>
        <dbReference type="Proteomes" id="UP000694005"/>
    </source>
</evidence>
<accession>A0A8D9HWB7</accession>
<gene>
    <name evidence="2" type="ORF">BRAPAZ1V2_A04P10750.2</name>
</gene>
<name>A0A8D9HWB7_BRACM</name>
<evidence type="ECO:0000313" key="2">
    <source>
        <dbReference type="EMBL" id="CAG7906174.1"/>
    </source>
</evidence>
<dbReference type="Gramene" id="A04p10750.2_BraZ1">
    <property type="protein sequence ID" value="A04p10750.2_BraZ1.CDS"/>
    <property type="gene ID" value="A04g10750.2_BraZ1"/>
</dbReference>
<reference evidence="2 3" key="1">
    <citation type="submission" date="2021-07" db="EMBL/GenBank/DDBJ databases">
        <authorList>
            <consortium name="Genoscope - CEA"/>
            <person name="William W."/>
        </authorList>
    </citation>
    <scope>NUCLEOTIDE SEQUENCE [LARGE SCALE GENOMIC DNA]</scope>
</reference>
<feature type="region of interest" description="Disordered" evidence="1">
    <location>
        <begin position="1"/>
        <end position="57"/>
    </location>
</feature>
<evidence type="ECO:0000256" key="1">
    <source>
        <dbReference type="SAM" id="MobiDB-lite"/>
    </source>
</evidence>
<sequence length="343" mass="37948">MKGGVSPEAEPPTKKQKKVKTHNESEADAAGNESEADAAEKGSSETEGSKELELENKATLTTIVNTLDIISRKFDQVDSQLEAYELDRNRPLMDQKTIDDRESGVKRALDEEFGSVDKDTDMRPLDFLVISPAKATKDDKSTKDVKAAKDLAYGRGCRRTRIVKGEEADEKKKAVQADAAFKRKEKAKAKKKAAEEKEKEAEAKKKEAAAKKKVTEAKKKEAELKKKQEAVLKKQNQVGSAIIKEFREKNVRLTPKGLSTTAVSSSFDFPMVGHDGTTCMRKNVTPSSAIYDPLAHVDPALLEKLMQHIKAIPPKPPAPPGKKEVLTADHESDFYNILIHERP</sequence>
<proteinExistence type="predicted"/>
<feature type="compositionally biased region" description="Basic and acidic residues" evidence="1">
    <location>
        <begin position="38"/>
        <end position="56"/>
    </location>
</feature>
<feature type="compositionally biased region" description="Basic and acidic residues" evidence="1">
    <location>
        <begin position="192"/>
        <end position="217"/>
    </location>
</feature>
<feature type="region of interest" description="Disordered" evidence="1">
    <location>
        <begin position="166"/>
        <end position="217"/>
    </location>
</feature>
<dbReference type="EMBL" id="LS974620">
    <property type="protein sequence ID" value="CAG7906174.1"/>
    <property type="molecule type" value="Genomic_DNA"/>
</dbReference>
<protein>
    <submittedName>
        <fullName evidence="2">Uncharacterized protein</fullName>
    </submittedName>
</protein>
<dbReference type="AlphaFoldDB" id="A0A8D9HWB7"/>
<dbReference type="Proteomes" id="UP000694005">
    <property type="component" value="Chromosome A04"/>
</dbReference>
<feature type="compositionally biased region" description="Basic and acidic residues" evidence="1">
    <location>
        <begin position="166"/>
        <end position="175"/>
    </location>
</feature>